<proteinExistence type="predicted"/>
<dbReference type="AlphaFoldDB" id="A0AAW1UXA0"/>
<dbReference type="InterPro" id="IPR002937">
    <property type="entry name" value="Amino_oxidase"/>
</dbReference>
<dbReference type="SUPFAM" id="SSF54373">
    <property type="entry name" value="FAD-linked reductases, C-terminal domain"/>
    <property type="match status" value="1"/>
</dbReference>
<dbReference type="InterPro" id="IPR050281">
    <property type="entry name" value="Flavin_monoamine_oxidase"/>
</dbReference>
<dbReference type="GO" id="GO:0046592">
    <property type="term" value="F:polyamine oxidase activity"/>
    <property type="evidence" value="ECO:0007669"/>
    <property type="project" value="TreeGrafter"/>
</dbReference>
<accession>A0AAW1UXA0</accession>
<organism evidence="3 4">
    <name type="scientific">Henosepilachna vigintioctopunctata</name>
    <dbReference type="NCBI Taxonomy" id="420089"/>
    <lineage>
        <taxon>Eukaryota</taxon>
        <taxon>Metazoa</taxon>
        <taxon>Ecdysozoa</taxon>
        <taxon>Arthropoda</taxon>
        <taxon>Hexapoda</taxon>
        <taxon>Insecta</taxon>
        <taxon>Pterygota</taxon>
        <taxon>Neoptera</taxon>
        <taxon>Endopterygota</taxon>
        <taxon>Coleoptera</taxon>
        <taxon>Polyphaga</taxon>
        <taxon>Cucujiformia</taxon>
        <taxon>Coccinelloidea</taxon>
        <taxon>Coccinellidae</taxon>
        <taxon>Epilachninae</taxon>
        <taxon>Epilachnini</taxon>
        <taxon>Henosepilachna</taxon>
    </lineage>
</organism>
<keyword evidence="1" id="KW-0732">Signal</keyword>
<dbReference type="EMBL" id="JARQZJ010000110">
    <property type="protein sequence ID" value="KAK9887453.1"/>
    <property type="molecule type" value="Genomic_DNA"/>
</dbReference>
<reference evidence="3 4" key="1">
    <citation type="submission" date="2023-03" db="EMBL/GenBank/DDBJ databases">
        <title>Genome insight into feeding habits of ladybird beetles.</title>
        <authorList>
            <person name="Li H.-S."/>
            <person name="Huang Y.-H."/>
            <person name="Pang H."/>
        </authorList>
    </citation>
    <scope>NUCLEOTIDE SEQUENCE [LARGE SCALE GENOMIC DNA]</scope>
    <source>
        <strain evidence="3">SYSU_2023b</strain>
        <tissue evidence="3">Whole body</tissue>
    </source>
</reference>
<keyword evidence="4" id="KW-1185">Reference proteome</keyword>
<gene>
    <name evidence="3" type="ORF">WA026_022599</name>
</gene>
<dbReference type="Proteomes" id="UP001431783">
    <property type="component" value="Unassembled WGS sequence"/>
</dbReference>
<feature type="domain" description="Amine oxidase" evidence="2">
    <location>
        <begin position="27"/>
        <end position="477"/>
    </location>
</feature>
<sequence length="489" mass="54807">MWWLMFFVLFFGCAAAEKIIIIGAGAAGIATASKLLDQKFTDFRILEAQNRIGGRIHTFHLGEAFVDLGAQYLHGGKGNVAYELAKDYIKPGSEIDKAWIAYKGREKTGENLVDQSFIIQWEAYESDEPYLSLGESFLARYNASVLEKYKNDAAMLEYAKDFIRSAENVLLLMDGAYTWNNLSSTGSFDEADGDQYLSWDGRGAKTILEILLKNYPKKTGYNLENHLSLKKSVSKIILNGNNVKVKCNDGSEYTAEHVVFTPSLGVLKHDHGSIFQPRLSDEKVAAIENFGFGCVVKIIFQFSNAWWGESKTFVFVWSEEDRKSIIKEVPFGPVKNGDHWLTSFISLGPAPNNSKILIGWIDGMMVPEVEKLSNEEIKNGTVFAMKKFLGKDFDITDPIKVIHSTWYSNPNFRGGYTHETVAMKKKNIFSPQQALLKPVTDEDGVPRILFAGEATHPTRYSTVDGAIATGFREGERLIEIMKKKDTKSS</sequence>
<evidence type="ECO:0000313" key="4">
    <source>
        <dbReference type="Proteomes" id="UP001431783"/>
    </source>
</evidence>
<evidence type="ECO:0000259" key="2">
    <source>
        <dbReference type="Pfam" id="PF01593"/>
    </source>
</evidence>
<dbReference type="Gene3D" id="3.50.50.60">
    <property type="entry name" value="FAD/NAD(P)-binding domain"/>
    <property type="match status" value="1"/>
</dbReference>
<evidence type="ECO:0000256" key="1">
    <source>
        <dbReference type="SAM" id="SignalP"/>
    </source>
</evidence>
<dbReference type="Pfam" id="PF01593">
    <property type="entry name" value="Amino_oxidase"/>
    <property type="match status" value="1"/>
</dbReference>
<feature type="signal peptide" evidence="1">
    <location>
        <begin position="1"/>
        <end position="16"/>
    </location>
</feature>
<dbReference type="PANTHER" id="PTHR10742">
    <property type="entry name" value="FLAVIN MONOAMINE OXIDASE"/>
    <property type="match status" value="1"/>
</dbReference>
<feature type="chain" id="PRO_5043799973" description="Amine oxidase domain-containing protein" evidence="1">
    <location>
        <begin position="17"/>
        <end position="489"/>
    </location>
</feature>
<dbReference type="Gene3D" id="3.90.660.10">
    <property type="match status" value="1"/>
</dbReference>
<dbReference type="PANTHER" id="PTHR10742:SF398">
    <property type="entry name" value="AMINE OXIDASE DOMAIN-CONTAINING PROTEIN-RELATED"/>
    <property type="match status" value="1"/>
</dbReference>
<dbReference type="InterPro" id="IPR036188">
    <property type="entry name" value="FAD/NAD-bd_sf"/>
</dbReference>
<evidence type="ECO:0000313" key="3">
    <source>
        <dbReference type="EMBL" id="KAK9887453.1"/>
    </source>
</evidence>
<dbReference type="SUPFAM" id="SSF51905">
    <property type="entry name" value="FAD/NAD(P)-binding domain"/>
    <property type="match status" value="1"/>
</dbReference>
<name>A0AAW1UXA0_9CUCU</name>
<protein>
    <recommendedName>
        <fullName evidence="2">Amine oxidase domain-containing protein</fullName>
    </recommendedName>
</protein>
<comment type="caution">
    <text evidence="3">The sequence shown here is derived from an EMBL/GenBank/DDBJ whole genome shotgun (WGS) entry which is preliminary data.</text>
</comment>